<keyword evidence="6 8" id="KW-0067">ATP-binding</keyword>
<dbReference type="Proteomes" id="UP000568106">
    <property type="component" value="Unassembled WGS sequence"/>
</dbReference>
<dbReference type="HAMAP" id="MF_00158">
    <property type="entry name" value="PanC"/>
    <property type="match status" value="1"/>
</dbReference>
<proteinExistence type="inferred from homology"/>
<comment type="pathway">
    <text evidence="1 8">Cofactor biosynthesis; (R)-pantothenate biosynthesis; (R)-pantothenate from (R)-pantoate and beta-alanine: step 1/1.</text>
</comment>
<dbReference type="FunFam" id="3.30.1300.10:FF:000001">
    <property type="entry name" value="Pantothenate synthetase"/>
    <property type="match status" value="1"/>
</dbReference>
<evidence type="ECO:0000256" key="1">
    <source>
        <dbReference type="ARBA" id="ARBA00004990"/>
    </source>
</evidence>
<comment type="miscellaneous">
    <text evidence="8">The reaction proceeds by a bi uni uni bi ping pong mechanism.</text>
</comment>
<keyword evidence="4 8" id="KW-0566">Pantothenate biosynthesis</keyword>
<reference evidence="9" key="1">
    <citation type="submission" date="2020-08" db="EMBL/GenBank/DDBJ databases">
        <title>Genomic Encyclopedia of Type Strains, Phase IV (KMG-V): Genome sequencing to study the core and pangenomes of soil and plant-associated prokaryotes.</title>
        <authorList>
            <person name="Whitman W."/>
        </authorList>
    </citation>
    <scope>NUCLEOTIDE SEQUENCE [LARGE SCALE GENOMIC DNA]</scope>
    <source>
        <strain evidence="9">M8UP27</strain>
    </source>
</reference>
<keyword evidence="10" id="KW-1185">Reference proteome</keyword>
<evidence type="ECO:0000256" key="3">
    <source>
        <dbReference type="ARBA" id="ARBA00022598"/>
    </source>
</evidence>
<keyword evidence="3 8" id="KW-0436">Ligase</keyword>
<evidence type="ECO:0000313" key="10">
    <source>
        <dbReference type="Proteomes" id="UP000568106"/>
    </source>
</evidence>
<dbReference type="InterPro" id="IPR042176">
    <property type="entry name" value="Pantoate_ligase_C"/>
</dbReference>
<comment type="subcellular location">
    <subcellularLocation>
        <location evidence="8">Cytoplasm</location>
    </subcellularLocation>
</comment>
<dbReference type="NCBIfam" id="TIGR00018">
    <property type="entry name" value="panC"/>
    <property type="match status" value="1"/>
</dbReference>
<feature type="binding site" evidence="8">
    <location>
        <position position="153"/>
    </location>
    <ligand>
        <name>(R)-pantoate</name>
        <dbReference type="ChEBI" id="CHEBI:15980"/>
    </ligand>
</feature>
<comment type="subunit">
    <text evidence="8">Homodimer.</text>
</comment>
<feature type="binding site" evidence="8">
    <location>
        <position position="176"/>
    </location>
    <ligand>
        <name>ATP</name>
        <dbReference type="ChEBI" id="CHEBI:30616"/>
    </ligand>
</feature>
<evidence type="ECO:0000256" key="5">
    <source>
        <dbReference type="ARBA" id="ARBA00022741"/>
    </source>
</evidence>
<dbReference type="EMBL" id="JACHDY010000005">
    <property type="protein sequence ID" value="MBB5318528.1"/>
    <property type="molecule type" value="Genomic_DNA"/>
</dbReference>
<dbReference type="Gene3D" id="3.30.1300.10">
    <property type="entry name" value="Pantoate-beta-alanine ligase, C-terminal domain"/>
    <property type="match status" value="1"/>
</dbReference>
<comment type="caution">
    <text evidence="9">The sequence shown here is derived from an EMBL/GenBank/DDBJ whole genome shotgun (WGS) entry which is preliminary data.</text>
</comment>
<feature type="binding site" evidence="8">
    <location>
        <begin position="184"/>
        <end position="187"/>
    </location>
    <ligand>
        <name>ATP</name>
        <dbReference type="ChEBI" id="CHEBI:30616"/>
    </ligand>
</feature>
<dbReference type="PANTHER" id="PTHR21299">
    <property type="entry name" value="CYTIDYLATE KINASE/PANTOATE-BETA-ALANINE LIGASE"/>
    <property type="match status" value="1"/>
</dbReference>
<accession>A0A7W8IK23</accession>
<feature type="binding site" evidence="8">
    <location>
        <position position="61"/>
    </location>
    <ligand>
        <name>(R)-pantoate</name>
        <dbReference type="ChEBI" id="CHEBI:15980"/>
    </ligand>
</feature>
<protein>
    <recommendedName>
        <fullName evidence="8">Pantothenate synthetase</fullName>
        <shortName evidence="8">PS</shortName>
        <ecNumber evidence="8">6.3.2.1</ecNumber>
    </recommendedName>
    <alternativeName>
        <fullName evidence="8">Pantoate--beta-alanine ligase</fullName>
    </alternativeName>
    <alternativeName>
        <fullName evidence="8">Pantoate-activating enzyme</fullName>
    </alternativeName>
</protein>
<dbReference type="SUPFAM" id="SSF52374">
    <property type="entry name" value="Nucleotidylyl transferase"/>
    <property type="match status" value="1"/>
</dbReference>
<keyword evidence="8" id="KW-0963">Cytoplasm</keyword>
<evidence type="ECO:0000256" key="2">
    <source>
        <dbReference type="ARBA" id="ARBA00009256"/>
    </source>
</evidence>
<dbReference type="Gene3D" id="3.40.50.620">
    <property type="entry name" value="HUPs"/>
    <property type="match status" value="1"/>
</dbReference>
<dbReference type="GO" id="GO:0005524">
    <property type="term" value="F:ATP binding"/>
    <property type="evidence" value="ECO:0007669"/>
    <property type="project" value="UniProtKB-KW"/>
</dbReference>
<comment type="catalytic activity">
    <reaction evidence="7 8">
        <text>(R)-pantoate + beta-alanine + ATP = (R)-pantothenate + AMP + diphosphate + H(+)</text>
        <dbReference type="Rhea" id="RHEA:10912"/>
        <dbReference type="ChEBI" id="CHEBI:15378"/>
        <dbReference type="ChEBI" id="CHEBI:15980"/>
        <dbReference type="ChEBI" id="CHEBI:29032"/>
        <dbReference type="ChEBI" id="CHEBI:30616"/>
        <dbReference type="ChEBI" id="CHEBI:33019"/>
        <dbReference type="ChEBI" id="CHEBI:57966"/>
        <dbReference type="ChEBI" id="CHEBI:456215"/>
        <dbReference type="EC" id="6.3.2.1"/>
    </reaction>
</comment>
<evidence type="ECO:0000256" key="8">
    <source>
        <dbReference type="HAMAP-Rule" id="MF_00158"/>
    </source>
</evidence>
<dbReference type="GO" id="GO:0004592">
    <property type="term" value="F:pantoate-beta-alanine ligase activity"/>
    <property type="evidence" value="ECO:0007669"/>
    <property type="project" value="UniProtKB-UniRule"/>
</dbReference>
<sequence>MKIVKSVAEMQGICRELRTRGVSIGFAPTMGALHRGHLSLVQRARSECQTVIASIFVNPLQFAPGEDFAQYPRTFDEDCRQLEAEGVAVLFAPEAKEMYPSGAVTTITVSGIGDRLDGASRPGHFTGVATVVAKLFHIIAPHRAYFGQKDAAQIAVLRQMVQDLNFDLELVSCPIVRDADGLALSSRNRYLSFPEREQALVLHRALTEIEQSIAHGERRSSALLQIGRITLETATGIKVDYLAIVDARSLLPEASAERGALVAVAAYVGRTRLIDNLLVA</sequence>
<dbReference type="PANTHER" id="PTHR21299:SF1">
    <property type="entry name" value="PANTOATE--BETA-ALANINE LIGASE"/>
    <property type="match status" value="1"/>
</dbReference>
<evidence type="ECO:0000256" key="4">
    <source>
        <dbReference type="ARBA" id="ARBA00022655"/>
    </source>
</evidence>
<comment type="similarity">
    <text evidence="2 8">Belongs to the pantothenate synthetase family.</text>
</comment>
<dbReference type="InterPro" id="IPR014729">
    <property type="entry name" value="Rossmann-like_a/b/a_fold"/>
</dbReference>
<dbReference type="EC" id="6.3.2.1" evidence="8"/>
<feature type="active site" description="Proton donor" evidence="8">
    <location>
        <position position="37"/>
    </location>
</feature>
<dbReference type="FunFam" id="3.40.50.620:FF:000013">
    <property type="entry name" value="Pantothenate synthetase"/>
    <property type="match status" value="1"/>
</dbReference>
<gene>
    <name evidence="8" type="primary">panC</name>
    <name evidence="9" type="ORF">HDF09_003227</name>
</gene>
<feature type="binding site" evidence="8">
    <location>
        <begin position="30"/>
        <end position="37"/>
    </location>
    <ligand>
        <name>ATP</name>
        <dbReference type="ChEBI" id="CHEBI:30616"/>
    </ligand>
</feature>
<dbReference type="AlphaFoldDB" id="A0A7W8IK23"/>
<organism evidence="9 10">
    <name type="scientific">Tunturiibacter empetritectus</name>
    <dbReference type="NCBI Taxonomy" id="3069691"/>
    <lineage>
        <taxon>Bacteria</taxon>
        <taxon>Pseudomonadati</taxon>
        <taxon>Acidobacteriota</taxon>
        <taxon>Terriglobia</taxon>
        <taxon>Terriglobales</taxon>
        <taxon>Acidobacteriaceae</taxon>
        <taxon>Tunturiibacter</taxon>
    </lineage>
</organism>
<dbReference type="GO" id="GO:0005829">
    <property type="term" value="C:cytosol"/>
    <property type="evidence" value="ECO:0007669"/>
    <property type="project" value="TreeGrafter"/>
</dbReference>
<evidence type="ECO:0000256" key="7">
    <source>
        <dbReference type="ARBA" id="ARBA00048258"/>
    </source>
</evidence>
<dbReference type="InterPro" id="IPR003721">
    <property type="entry name" value="Pantoate_ligase"/>
</dbReference>
<dbReference type="UniPathway" id="UPA00028">
    <property type="reaction ID" value="UER00005"/>
</dbReference>
<comment type="function">
    <text evidence="8">Catalyzes the condensation of pantoate with beta-alanine in an ATP-dependent reaction via a pantoyl-adenylate intermediate.</text>
</comment>
<evidence type="ECO:0000313" key="9">
    <source>
        <dbReference type="EMBL" id="MBB5318528.1"/>
    </source>
</evidence>
<feature type="binding site" evidence="8">
    <location>
        <position position="61"/>
    </location>
    <ligand>
        <name>beta-alanine</name>
        <dbReference type="ChEBI" id="CHEBI:57966"/>
    </ligand>
</feature>
<dbReference type="Pfam" id="PF02569">
    <property type="entry name" value="Pantoate_ligase"/>
    <property type="match status" value="1"/>
</dbReference>
<name>A0A7W8IK23_9BACT</name>
<keyword evidence="5 8" id="KW-0547">Nucleotide-binding</keyword>
<dbReference type="GO" id="GO:0015940">
    <property type="term" value="P:pantothenate biosynthetic process"/>
    <property type="evidence" value="ECO:0007669"/>
    <property type="project" value="UniProtKB-UniRule"/>
</dbReference>
<evidence type="ECO:0000256" key="6">
    <source>
        <dbReference type="ARBA" id="ARBA00022840"/>
    </source>
</evidence>
<feature type="binding site" evidence="8">
    <location>
        <begin position="147"/>
        <end position="150"/>
    </location>
    <ligand>
        <name>ATP</name>
        <dbReference type="ChEBI" id="CHEBI:30616"/>
    </ligand>
</feature>
<dbReference type="CDD" id="cd00560">
    <property type="entry name" value="PanC"/>
    <property type="match status" value="1"/>
</dbReference>